<dbReference type="InterPro" id="IPR039425">
    <property type="entry name" value="RNA_pol_sigma-70-like"/>
</dbReference>
<dbReference type="Proteomes" id="UP000239590">
    <property type="component" value="Unassembled WGS sequence"/>
</dbReference>
<feature type="domain" description="RNA polymerase sigma-70 region 2" evidence="6">
    <location>
        <begin position="23"/>
        <end position="87"/>
    </location>
</feature>
<dbReference type="PANTHER" id="PTHR43133:SF46">
    <property type="entry name" value="RNA POLYMERASE SIGMA-70 FACTOR ECF SUBFAMILY"/>
    <property type="match status" value="1"/>
</dbReference>
<dbReference type="PANTHER" id="PTHR43133">
    <property type="entry name" value="RNA POLYMERASE ECF-TYPE SIGMA FACTO"/>
    <property type="match status" value="1"/>
</dbReference>
<keyword evidence="5" id="KW-0175">Coiled coil</keyword>
<dbReference type="InterPro" id="IPR007627">
    <property type="entry name" value="RNA_pol_sigma70_r2"/>
</dbReference>
<dbReference type="SUPFAM" id="SSF88946">
    <property type="entry name" value="Sigma2 domain of RNA polymerase sigma factors"/>
    <property type="match status" value="1"/>
</dbReference>
<evidence type="ECO:0000313" key="8">
    <source>
        <dbReference type="EMBL" id="PQA59736.1"/>
    </source>
</evidence>
<dbReference type="OrthoDB" id="655312at2"/>
<dbReference type="Gene3D" id="1.10.1740.10">
    <property type="match status" value="1"/>
</dbReference>
<sequence>MNYCTEDTSPRTVSGEAFVFSNLYQHYYTSVLKFCSDLIKDRAEAENIVHDVFVKMWTRRSSLKAEMNLKSYLFTSVKNLTLDRLKEIKKSALVQKQFLLEELFETQEEEENQQLQHLSEALGNLSDKRRQILFLNIQEKKSYQEIANDLGISKNTVKNHLIVSKKIIRDRMLWSKY</sequence>
<dbReference type="Pfam" id="PF04542">
    <property type="entry name" value="Sigma70_r2"/>
    <property type="match status" value="1"/>
</dbReference>
<dbReference type="InterPro" id="IPR013324">
    <property type="entry name" value="RNA_pol_sigma_r3/r4-like"/>
</dbReference>
<organism evidence="8 9">
    <name type="scientific">Siphonobacter curvatus</name>
    <dbReference type="NCBI Taxonomy" id="2094562"/>
    <lineage>
        <taxon>Bacteria</taxon>
        <taxon>Pseudomonadati</taxon>
        <taxon>Bacteroidota</taxon>
        <taxon>Cytophagia</taxon>
        <taxon>Cytophagales</taxon>
        <taxon>Cytophagaceae</taxon>
        <taxon>Siphonobacter</taxon>
    </lineage>
</organism>
<evidence type="ECO:0000256" key="4">
    <source>
        <dbReference type="ARBA" id="ARBA00023163"/>
    </source>
</evidence>
<dbReference type="InterPro" id="IPR013325">
    <property type="entry name" value="RNA_pol_sigma_r2"/>
</dbReference>
<keyword evidence="3" id="KW-0731">Sigma factor</keyword>
<evidence type="ECO:0000256" key="5">
    <source>
        <dbReference type="SAM" id="Coils"/>
    </source>
</evidence>
<keyword evidence="2" id="KW-0805">Transcription regulation</keyword>
<dbReference type="SUPFAM" id="SSF88659">
    <property type="entry name" value="Sigma3 and sigma4 domains of RNA polymerase sigma factors"/>
    <property type="match status" value="1"/>
</dbReference>
<dbReference type="InterPro" id="IPR014284">
    <property type="entry name" value="RNA_pol_sigma-70_dom"/>
</dbReference>
<dbReference type="InterPro" id="IPR013249">
    <property type="entry name" value="RNA_pol_sigma70_r4_t2"/>
</dbReference>
<accession>A0A2S7IPX8</accession>
<dbReference type="Gene3D" id="1.10.10.10">
    <property type="entry name" value="Winged helix-like DNA-binding domain superfamily/Winged helix DNA-binding domain"/>
    <property type="match status" value="1"/>
</dbReference>
<dbReference type="Pfam" id="PF08281">
    <property type="entry name" value="Sigma70_r4_2"/>
    <property type="match status" value="1"/>
</dbReference>
<dbReference type="InterPro" id="IPR036388">
    <property type="entry name" value="WH-like_DNA-bd_sf"/>
</dbReference>
<feature type="domain" description="RNA polymerase sigma factor 70 region 4 type 2" evidence="7">
    <location>
        <begin position="118"/>
        <end position="161"/>
    </location>
</feature>
<comment type="caution">
    <text evidence="8">The sequence shown here is derived from an EMBL/GenBank/DDBJ whole genome shotgun (WGS) entry which is preliminary data.</text>
</comment>
<reference evidence="9" key="1">
    <citation type="submission" date="2018-02" db="EMBL/GenBank/DDBJ databases">
        <title>Genome sequencing of Solimonas sp. HR-BB.</title>
        <authorList>
            <person name="Lee Y."/>
            <person name="Jeon C.O."/>
        </authorList>
    </citation>
    <scope>NUCLEOTIDE SEQUENCE [LARGE SCALE GENOMIC DNA]</scope>
    <source>
        <strain evidence="9">HR-U</strain>
    </source>
</reference>
<dbReference type="EMBL" id="PTRA01000001">
    <property type="protein sequence ID" value="PQA59736.1"/>
    <property type="molecule type" value="Genomic_DNA"/>
</dbReference>
<name>A0A2S7IPX8_9BACT</name>
<evidence type="ECO:0000313" key="9">
    <source>
        <dbReference type="Proteomes" id="UP000239590"/>
    </source>
</evidence>
<evidence type="ECO:0000259" key="7">
    <source>
        <dbReference type="Pfam" id="PF08281"/>
    </source>
</evidence>
<dbReference type="RefSeq" id="WP_104711458.1">
    <property type="nucleotide sequence ID" value="NZ_PTRA01000001.1"/>
</dbReference>
<proteinExistence type="inferred from homology"/>
<evidence type="ECO:0000256" key="3">
    <source>
        <dbReference type="ARBA" id="ARBA00023082"/>
    </source>
</evidence>
<keyword evidence="9" id="KW-1185">Reference proteome</keyword>
<dbReference type="GO" id="GO:0003677">
    <property type="term" value="F:DNA binding"/>
    <property type="evidence" value="ECO:0007669"/>
    <property type="project" value="InterPro"/>
</dbReference>
<evidence type="ECO:0000256" key="1">
    <source>
        <dbReference type="ARBA" id="ARBA00010641"/>
    </source>
</evidence>
<dbReference type="GO" id="GO:0016987">
    <property type="term" value="F:sigma factor activity"/>
    <property type="evidence" value="ECO:0007669"/>
    <property type="project" value="UniProtKB-KW"/>
</dbReference>
<dbReference type="GO" id="GO:0006352">
    <property type="term" value="P:DNA-templated transcription initiation"/>
    <property type="evidence" value="ECO:0007669"/>
    <property type="project" value="InterPro"/>
</dbReference>
<feature type="coiled-coil region" evidence="5">
    <location>
        <begin position="82"/>
        <end position="128"/>
    </location>
</feature>
<dbReference type="NCBIfam" id="TIGR02937">
    <property type="entry name" value="sigma70-ECF"/>
    <property type="match status" value="1"/>
</dbReference>
<protein>
    <submittedName>
        <fullName evidence="8">RNA polymerase sigma-70 factor</fullName>
    </submittedName>
</protein>
<dbReference type="AlphaFoldDB" id="A0A2S7IPX8"/>
<evidence type="ECO:0000256" key="2">
    <source>
        <dbReference type="ARBA" id="ARBA00023015"/>
    </source>
</evidence>
<evidence type="ECO:0000259" key="6">
    <source>
        <dbReference type="Pfam" id="PF04542"/>
    </source>
</evidence>
<gene>
    <name evidence="8" type="ORF">C5O19_08935</name>
</gene>
<keyword evidence="4" id="KW-0804">Transcription</keyword>
<comment type="similarity">
    <text evidence="1">Belongs to the sigma-70 factor family. ECF subfamily.</text>
</comment>